<dbReference type="Gene3D" id="1.50.40.10">
    <property type="entry name" value="Mitochondrial carrier domain"/>
    <property type="match status" value="1"/>
</dbReference>
<comment type="caution">
    <text evidence="5">The sequence shown here is derived from an EMBL/GenBank/DDBJ whole genome shotgun (WGS) entry which is preliminary data.</text>
</comment>
<evidence type="ECO:0000256" key="2">
    <source>
        <dbReference type="ARBA" id="ARBA00022692"/>
    </source>
</evidence>
<evidence type="ECO:0000256" key="1">
    <source>
        <dbReference type="ARBA" id="ARBA00004141"/>
    </source>
</evidence>
<organism evidence="5 6">
    <name type="scientific">Hydnum rufescens UP504</name>
    <dbReference type="NCBI Taxonomy" id="1448309"/>
    <lineage>
        <taxon>Eukaryota</taxon>
        <taxon>Fungi</taxon>
        <taxon>Dikarya</taxon>
        <taxon>Basidiomycota</taxon>
        <taxon>Agaricomycotina</taxon>
        <taxon>Agaricomycetes</taxon>
        <taxon>Cantharellales</taxon>
        <taxon>Hydnaceae</taxon>
        <taxon>Hydnum</taxon>
    </lineage>
</organism>
<dbReference type="GO" id="GO:0016020">
    <property type="term" value="C:membrane"/>
    <property type="evidence" value="ECO:0007669"/>
    <property type="project" value="UniProtKB-SubCell"/>
</dbReference>
<dbReference type="SUPFAM" id="SSF103506">
    <property type="entry name" value="Mitochondrial carrier"/>
    <property type="match status" value="1"/>
</dbReference>
<keyword evidence="6" id="KW-1185">Reference proteome</keyword>
<keyword evidence="3" id="KW-1133">Transmembrane helix</keyword>
<keyword evidence="4" id="KW-0472">Membrane</keyword>
<evidence type="ECO:0000256" key="3">
    <source>
        <dbReference type="ARBA" id="ARBA00022989"/>
    </source>
</evidence>
<gene>
    <name evidence="5" type="ORF">BS47DRAFT_1356255</name>
</gene>
<accession>A0A9P6DLN2</accession>
<protein>
    <submittedName>
        <fullName evidence="5">Uncharacterized protein</fullName>
    </submittedName>
</protein>
<dbReference type="InterPro" id="IPR023395">
    <property type="entry name" value="MCP_dom_sf"/>
</dbReference>
<dbReference type="Proteomes" id="UP000886523">
    <property type="component" value="Unassembled WGS sequence"/>
</dbReference>
<dbReference type="EMBL" id="MU129366">
    <property type="protein sequence ID" value="KAF9503394.1"/>
    <property type="molecule type" value="Genomic_DNA"/>
</dbReference>
<reference evidence="5" key="1">
    <citation type="journal article" date="2020" name="Nat. Commun.">
        <title>Large-scale genome sequencing of mycorrhizal fungi provides insights into the early evolution of symbiotic traits.</title>
        <authorList>
            <person name="Miyauchi S."/>
            <person name="Kiss E."/>
            <person name="Kuo A."/>
            <person name="Drula E."/>
            <person name="Kohler A."/>
            <person name="Sanchez-Garcia M."/>
            <person name="Morin E."/>
            <person name="Andreopoulos B."/>
            <person name="Barry K.W."/>
            <person name="Bonito G."/>
            <person name="Buee M."/>
            <person name="Carver A."/>
            <person name="Chen C."/>
            <person name="Cichocki N."/>
            <person name="Clum A."/>
            <person name="Culley D."/>
            <person name="Crous P.W."/>
            <person name="Fauchery L."/>
            <person name="Girlanda M."/>
            <person name="Hayes R.D."/>
            <person name="Keri Z."/>
            <person name="LaButti K."/>
            <person name="Lipzen A."/>
            <person name="Lombard V."/>
            <person name="Magnuson J."/>
            <person name="Maillard F."/>
            <person name="Murat C."/>
            <person name="Nolan M."/>
            <person name="Ohm R.A."/>
            <person name="Pangilinan J."/>
            <person name="Pereira M.F."/>
            <person name="Perotto S."/>
            <person name="Peter M."/>
            <person name="Pfister S."/>
            <person name="Riley R."/>
            <person name="Sitrit Y."/>
            <person name="Stielow J.B."/>
            <person name="Szollosi G."/>
            <person name="Zifcakova L."/>
            <person name="Stursova M."/>
            <person name="Spatafora J.W."/>
            <person name="Tedersoo L."/>
            <person name="Vaario L.M."/>
            <person name="Yamada A."/>
            <person name="Yan M."/>
            <person name="Wang P."/>
            <person name="Xu J."/>
            <person name="Bruns T."/>
            <person name="Baldrian P."/>
            <person name="Vilgalys R."/>
            <person name="Dunand C."/>
            <person name="Henrissat B."/>
            <person name="Grigoriev I.V."/>
            <person name="Hibbett D."/>
            <person name="Nagy L.G."/>
            <person name="Martin F.M."/>
        </authorList>
    </citation>
    <scope>NUCLEOTIDE SEQUENCE</scope>
    <source>
        <strain evidence="5">UP504</strain>
    </source>
</reference>
<dbReference type="Pfam" id="PF00153">
    <property type="entry name" value="Mito_carr"/>
    <property type="match status" value="1"/>
</dbReference>
<evidence type="ECO:0000256" key="4">
    <source>
        <dbReference type="ARBA" id="ARBA00023136"/>
    </source>
</evidence>
<dbReference type="InterPro" id="IPR018108">
    <property type="entry name" value="MCP_transmembrane"/>
</dbReference>
<evidence type="ECO:0000313" key="6">
    <source>
        <dbReference type="Proteomes" id="UP000886523"/>
    </source>
</evidence>
<dbReference type="AlphaFoldDB" id="A0A9P6DLN2"/>
<comment type="subcellular location">
    <subcellularLocation>
        <location evidence="1">Membrane</location>
        <topology evidence="1">Multi-pass membrane protein</topology>
    </subcellularLocation>
</comment>
<name>A0A9P6DLN2_9AGAM</name>
<dbReference type="OrthoDB" id="434783at2759"/>
<proteinExistence type="predicted"/>
<evidence type="ECO:0000313" key="5">
    <source>
        <dbReference type="EMBL" id="KAF9503394.1"/>
    </source>
</evidence>
<keyword evidence="2" id="KW-0812">Transmembrane</keyword>
<sequence>MLGLSTLSGCSAGTTESFVCVPFEFVKIRLQDKTTTFKGLIKIIKHILKTEGALGLLHCTLLSHFCFKTRHNLIGINTVCSVIGCIPKHERTDIVLAGERTVA</sequence>